<keyword evidence="2" id="KW-1185">Reference proteome</keyword>
<proteinExistence type="predicted"/>
<evidence type="ECO:0000313" key="1">
    <source>
        <dbReference type="EMBL" id="KAI0061585.1"/>
    </source>
</evidence>
<protein>
    <submittedName>
        <fullName evidence="1">Uncharacterized protein</fullName>
    </submittedName>
</protein>
<reference evidence="1" key="1">
    <citation type="submission" date="2021-03" db="EMBL/GenBank/DDBJ databases">
        <authorList>
            <consortium name="DOE Joint Genome Institute"/>
            <person name="Ahrendt S."/>
            <person name="Looney B.P."/>
            <person name="Miyauchi S."/>
            <person name="Morin E."/>
            <person name="Drula E."/>
            <person name="Courty P.E."/>
            <person name="Chicoki N."/>
            <person name="Fauchery L."/>
            <person name="Kohler A."/>
            <person name="Kuo A."/>
            <person name="Labutti K."/>
            <person name="Pangilinan J."/>
            <person name="Lipzen A."/>
            <person name="Riley R."/>
            <person name="Andreopoulos W."/>
            <person name="He G."/>
            <person name="Johnson J."/>
            <person name="Barry K.W."/>
            <person name="Grigoriev I.V."/>
            <person name="Nagy L."/>
            <person name="Hibbett D."/>
            <person name="Henrissat B."/>
            <person name="Matheny P.B."/>
            <person name="Labbe J."/>
            <person name="Martin F."/>
        </authorList>
    </citation>
    <scope>NUCLEOTIDE SEQUENCE</scope>
    <source>
        <strain evidence="1">HHB10654</strain>
    </source>
</reference>
<dbReference type="EMBL" id="MU277211">
    <property type="protein sequence ID" value="KAI0061585.1"/>
    <property type="molecule type" value="Genomic_DNA"/>
</dbReference>
<evidence type="ECO:0000313" key="2">
    <source>
        <dbReference type="Proteomes" id="UP000814140"/>
    </source>
</evidence>
<reference evidence="1" key="2">
    <citation type="journal article" date="2022" name="New Phytol.">
        <title>Evolutionary transition to the ectomycorrhizal habit in the genomes of a hyperdiverse lineage of mushroom-forming fungi.</title>
        <authorList>
            <person name="Looney B."/>
            <person name="Miyauchi S."/>
            <person name="Morin E."/>
            <person name="Drula E."/>
            <person name="Courty P.E."/>
            <person name="Kohler A."/>
            <person name="Kuo A."/>
            <person name="LaButti K."/>
            <person name="Pangilinan J."/>
            <person name="Lipzen A."/>
            <person name="Riley R."/>
            <person name="Andreopoulos W."/>
            <person name="He G."/>
            <person name="Johnson J."/>
            <person name="Nolan M."/>
            <person name="Tritt A."/>
            <person name="Barry K.W."/>
            <person name="Grigoriev I.V."/>
            <person name="Nagy L.G."/>
            <person name="Hibbett D."/>
            <person name="Henrissat B."/>
            <person name="Matheny P.B."/>
            <person name="Labbe J."/>
            <person name="Martin F.M."/>
        </authorList>
    </citation>
    <scope>NUCLEOTIDE SEQUENCE</scope>
    <source>
        <strain evidence="1">HHB10654</strain>
    </source>
</reference>
<organism evidence="1 2">
    <name type="scientific">Artomyces pyxidatus</name>
    <dbReference type="NCBI Taxonomy" id="48021"/>
    <lineage>
        <taxon>Eukaryota</taxon>
        <taxon>Fungi</taxon>
        <taxon>Dikarya</taxon>
        <taxon>Basidiomycota</taxon>
        <taxon>Agaricomycotina</taxon>
        <taxon>Agaricomycetes</taxon>
        <taxon>Russulales</taxon>
        <taxon>Auriscalpiaceae</taxon>
        <taxon>Artomyces</taxon>
    </lineage>
</organism>
<comment type="caution">
    <text evidence="1">The sequence shown here is derived from an EMBL/GenBank/DDBJ whole genome shotgun (WGS) entry which is preliminary data.</text>
</comment>
<name>A0ACB8SZI4_9AGAM</name>
<accession>A0ACB8SZI4</accession>
<gene>
    <name evidence="1" type="ORF">BV25DRAFT_723924</name>
</gene>
<sequence>MDTKPSTCFILVGLSDDDHFSKITPEELQFDWQYSYITACVCEVMVAIPERISFLEMLTLIEQDARLRGEVLKMLQDKDWSAIRAIDAFRFVGLGHTPTLGSADANVLISELEGDIDHAITQYLSNAESSSLGPLSLPLWQTPSDIEATAGKSLEDLHIPHVNSVSNPSSVSKPDLLLHRHLANHASNENVSNTSDEVMNTFLVNTTASGETSMLLDALRTRWGFYLTAEPGGSGNQTGSHDLKSLLNGVSAAARYYRPAHDTSNLTSNVSSADSRSYIKTKILRIALPPSNTSRR</sequence>
<dbReference type="Proteomes" id="UP000814140">
    <property type="component" value="Unassembled WGS sequence"/>
</dbReference>